<comment type="catalytic activity">
    <reaction evidence="11 12">
        <text>ATP + H2O = ADP + phosphate + H(+)</text>
        <dbReference type="Rhea" id="RHEA:13065"/>
        <dbReference type="ChEBI" id="CHEBI:15377"/>
        <dbReference type="ChEBI" id="CHEBI:15378"/>
        <dbReference type="ChEBI" id="CHEBI:30616"/>
        <dbReference type="ChEBI" id="CHEBI:43474"/>
        <dbReference type="ChEBI" id="CHEBI:456216"/>
        <dbReference type="EC" id="5.6.2.4"/>
    </reaction>
</comment>
<dbReference type="GO" id="GO:1990077">
    <property type="term" value="C:primosome complex"/>
    <property type="evidence" value="ECO:0007669"/>
    <property type="project" value="UniProtKB-UniRule"/>
</dbReference>
<dbReference type="Pfam" id="PF00271">
    <property type="entry name" value="Helicase_C"/>
    <property type="match status" value="1"/>
</dbReference>
<dbReference type="PROSITE" id="PS51192">
    <property type="entry name" value="HELICASE_ATP_BIND_1"/>
    <property type="match status" value="1"/>
</dbReference>
<dbReference type="Pfam" id="PF18319">
    <property type="entry name" value="Zn_ribbon_PriA"/>
    <property type="match status" value="1"/>
</dbReference>
<evidence type="ECO:0000256" key="9">
    <source>
        <dbReference type="ARBA" id="ARBA00023125"/>
    </source>
</evidence>
<feature type="binding site" evidence="12">
    <location>
        <position position="478"/>
    </location>
    <ligand>
        <name>Zn(2+)</name>
        <dbReference type="ChEBI" id="CHEBI:29105"/>
        <label>2</label>
    </ligand>
</feature>
<dbReference type="InterPro" id="IPR011545">
    <property type="entry name" value="DEAD/DEAH_box_helicase_dom"/>
</dbReference>
<dbReference type="RefSeq" id="WP_100269688.1">
    <property type="nucleotide sequence ID" value="NZ_CP024443.1"/>
</dbReference>
<dbReference type="Gene3D" id="3.40.50.300">
    <property type="entry name" value="P-loop containing nucleotide triphosphate hydrolases"/>
    <property type="match status" value="2"/>
</dbReference>
<reference evidence="15" key="1">
    <citation type="submission" date="2017-11" db="EMBL/GenBank/DDBJ databases">
        <title>Complete genome sequence of Moraxella osloensis NP7 isolated from human skin.</title>
        <authorList>
            <person name="Lee K."/>
            <person name="Lim J.Y."/>
            <person name="Hwang I."/>
        </authorList>
    </citation>
    <scope>NUCLEOTIDE SEQUENCE [LARGE SCALE GENOMIC DNA]</scope>
    <source>
        <strain evidence="15">NP7</strain>
    </source>
</reference>
<dbReference type="InterPro" id="IPR001650">
    <property type="entry name" value="Helicase_C-like"/>
</dbReference>
<evidence type="ECO:0000259" key="13">
    <source>
        <dbReference type="PROSITE" id="PS51192"/>
    </source>
</evidence>
<dbReference type="SUPFAM" id="SSF52540">
    <property type="entry name" value="P-loop containing nucleoside triphosphate hydrolases"/>
    <property type="match status" value="2"/>
</dbReference>
<dbReference type="HAMAP" id="MF_00983">
    <property type="entry name" value="PriA"/>
    <property type="match status" value="1"/>
</dbReference>
<dbReference type="InterPro" id="IPR040498">
    <property type="entry name" value="PriA_CRR"/>
</dbReference>
<dbReference type="InterPro" id="IPR041236">
    <property type="entry name" value="PriA_C"/>
</dbReference>
<dbReference type="Proteomes" id="UP000229340">
    <property type="component" value="Chromosome"/>
</dbReference>
<dbReference type="GO" id="GO:0006302">
    <property type="term" value="P:double-strand break repair"/>
    <property type="evidence" value="ECO:0007669"/>
    <property type="project" value="InterPro"/>
</dbReference>
<keyword evidence="10 12" id="KW-0413">Isomerase</keyword>
<evidence type="ECO:0000256" key="11">
    <source>
        <dbReference type="ARBA" id="ARBA00048988"/>
    </source>
</evidence>
<feature type="binding site" evidence="12">
    <location>
        <position position="450"/>
    </location>
    <ligand>
        <name>Zn(2+)</name>
        <dbReference type="ChEBI" id="CHEBI:29105"/>
        <label>1</label>
    </ligand>
</feature>
<keyword evidence="4 12" id="KW-0547">Nucleotide-binding</keyword>
<dbReference type="Pfam" id="PF18074">
    <property type="entry name" value="PriA_C"/>
    <property type="match status" value="1"/>
</dbReference>
<dbReference type="GO" id="GO:0006270">
    <property type="term" value="P:DNA replication initiation"/>
    <property type="evidence" value="ECO:0007669"/>
    <property type="project" value="TreeGrafter"/>
</dbReference>
<evidence type="ECO:0000256" key="10">
    <source>
        <dbReference type="ARBA" id="ARBA00023235"/>
    </source>
</evidence>
<accession>A0A2D2LTM4</accession>
<evidence type="ECO:0000256" key="8">
    <source>
        <dbReference type="ARBA" id="ARBA00022840"/>
    </source>
</evidence>
<dbReference type="FunFam" id="3.40.50.300:FF:000489">
    <property type="entry name" value="Primosome assembly protein PriA"/>
    <property type="match status" value="1"/>
</dbReference>
<dbReference type="GO" id="GO:0005524">
    <property type="term" value="F:ATP binding"/>
    <property type="evidence" value="ECO:0007669"/>
    <property type="project" value="UniProtKB-UniRule"/>
</dbReference>
<dbReference type="CDD" id="cd18804">
    <property type="entry name" value="SF2_C_priA"/>
    <property type="match status" value="1"/>
</dbReference>
<dbReference type="GO" id="GO:0008270">
    <property type="term" value="F:zinc ion binding"/>
    <property type="evidence" value="ECO:0007669"/>
    <property type="project" value="UniProtKB-UniRule"/>
</dbReference>
<dbReference type="Gene3D" id="3.40.1440.60">
    <property type="entry name" value="PriA, 3(prime) DNA-binding domain"/>
    <property type="match status" value="1"/>
</dbReference>
<evidence type="ECO:0000256" key="1">
    <source>
        <dbReference type="ARBA" id="ARBA00022515"/>
    </source>
</evidence>
<feature type="binding site" evidence="12">
    <location>
        <position position="447"/>
    </location>
    <ligand>
        <name>Zn(2+)</name>
        <dbReference type="ChEBI" id="CHEBI:29105"/>
        <label>1</label>
    </ligand>
</feature>
<comment type="similarity">
    <text evidence="12">Belongs to the helicase family. PriA subfamily.</text>
</comment>
<dbReference type="PANTHER" id="PTHR30580:SF0">
    <property type="entry name" value="PRIMOSOMAL PROTEIN N"/>
    <property type="match status" value="1"/>
</dbReference>
<dbReference type="CDD" id="cd17929">
    <property type="entry name" value="DEXHc_priA"/>
    <property type="match status" value="1"/>
</dbReference>
<proteinExistence type="inferred from homology"/>
<feature type="binding site" evidence="12">
    <location>
        <position position="488"/>
    </location>
    <ligand>
        <name>Zn(2+)</name>
        <dbReference type="ChEBI" id="CHEBI:29105"/>
        <label>1</label>
    </ligand>
</feature>
<dbReference type="InterPro" id="IPR027417">
    <property type="entry name" value="P-loop_NTPase"/>
</dbReference>
<dbReference type="FunFam" id="3.40.1440.60:FF:000001">
    <property type="entry name" value="Primosomal protein N"/>
    <property type="match status" value="1"/>
</dbReference>
<evidence type="ECO:0000313" key="15">
    <source>
        <dbReference type="Proteomes" id="UP000229340"/>
    </source>
</evidence>
<evidence type="ECO:0000256" key="12">
    <source>
        <dbReference type="HAMAP-Rule" id="MF_00983"/>
    </source>
</evidence>
<dbReference type="GO" id="GO:0043138">
    <property type="term" value="F:3'-5' DNA helicase activity"/>
    <property type="evidence" value="ECO:0007669"/>
    <property type="project" value="UniProtKB-EC"/>
</dbReference>
<evidence type="ECO:0000256" key="2">
    <source>
        <dbReference type="ARBA" id="ARBA00022705"/>
    </source>
</evidence>
<feature type="domain" description="Helicase ATP-binding" evidence="13">
    <location>
        <begin position="222"/>
        <end position="388"/>
    </location>
</feature>
<feature type="binding site" evidence="12">
    <location>
        <position position="456"/>
    </location>
    <ligand>
        <name>Zn(2+)</name>
        <dbReference type="ChEBI" id="CHEBI:29105"/>
        <label>2</label>
    </ligand>
</feature>
<feature type="binding site" evidence="12">
    <location>
        <position position="491"/>
    </location>
    <ligand>
        <name>Zn(2+)</name>
        <dbReference type="ChEBI" id="CHEBI:29105"/>
        <label>1</label>
    </ligand>
</feature>
<dbReference type="NCBIfam" id="NF004067">
    <property type="entry name" value="PRK05580.1-4"/>
    <property type="match status" value="1"/>
</dbReference>
<comment type="cofactor">
    <cofactor evidence="12">
        <name>Zn(2+)</name>
        <dbReference type="ChEBI" id="CHEBI:29105"/>
    </cofactor>
    <text evidence="12">Binds 2 zinc ions per subunit.</text>
</comment>
<dbReference type="GO" id="GO:0016887">
    <property type="term" value="F:ATP hydrolysis activity"/>
    <property type="evidence" value="ECO:0007669"/>
    <property type="project" value="RHEA"/>
</dbReference>
<comment type="function">
    <text evidence="12">Initiates the restart of stalled replication forks, which reloads the replicative helicase on sites other than the origin of replication. Recognizes and binds to abandoned replication forks and remodels them to uncover a helicase loading site. Promotes assembly of the primosome at these replication forks.</text>
</comment>
<dbReference type="AlphaFoldDB" id="A0A2D2LTM4"/>
<gene>
    <name evidence="12" type="primary">priA</name>
    <name evidence="14" type="ORF">NP7_03300</name>
</gene>
<dbReference type="GO" id="GO:0006269">
    <property type="term" value="P:DNA replication, synthesis of primer"/>
    <property type="evidence" value="ECO:0007669"/>
    <property type="project" value="UniProtKB-KW"/>
</dbReference>
<keyword evidence="3 12" id="KW-0479">Metal-binding</keyword>
<dbReference type="Pfam" id="PF17764">
    <property type="entry name" value="PriA_3primeBD"/>
    <property type="match status" value="1"/>
</dbReference>
<dbReference type="InterPro" id="IPR042115">
    <property type="entry name" value="PriA_3primeBD_sf"/>
</dbReference>
<dbReference type="GO" id="GO:0003677">
    <property type="term" value="F:DNA binding"/>
    <property type="evidence" value="ECO:0007669"/>
    <property type="project" value="UniProtKB-UniRule"/>
</dbReference>
<evidence type="ECO:0000256" key="5">
    <source>
        <dbReference type="ARBA" id="ARBA00022801"/>
    </source>
</evidence>
<evidence type="ECO:0000313" key="14">
    <source>
        <dbReference type="EMBL" id="ATR78371.1"/>
    </source>
</evidence>
<comment type="catalytic activity">
    <reaction evidence="12">
        <text>Couples ATP hydrolysis with the unwinding of duplex DNA by translocating in the 3'-5' direction.</text>
        <dbReference type="EC" id="5.6.2.4"/>
    </reaction>
</comment>
<evidence type="ECO:0000256" key="3">
    <source>
        <dbReference type="ARBA" id="ARBA00022723"/>
    </source>
</evidence>
<dbReference type="GO" id="GO:0006310">
    <property type="term" value="P:DNA recombination"/>
    <property type="evidence" value="ECO:0007669"/>
    <property type="project" value="InterPro"/>
</dbReference>
<evidence type="ECO:0000256" key="4">
    <source>
        <dbReference type="ARBA" id="ARBA00022741"/>
    </source>
</evidence>
<keyword evidence="9 12" id="KW-0238">DNA-binding</keyword>
<feature type="binding site" evidence="12">
    <location>
        <position position="475"/>
    </location>
    <ligand>
        <name>Zn(2+)</name>
        <dbReference type="ChEBI" id="CHEBI:29105"/>
        <label>2</label>
    </ligand>
</feature>
<keyword evidence="6 12" id="KW-0347">Helicase</keyword>
<dbReference type="EMBL" id="CP024443">
    <property type="protein sequence ID" value="ATR78371.1"/>
    <property type="molecule type" value="Genomic_DNA"/>
</dbReference>
<dbReference type="NCBIfam" id="TIGR00595">
    <property type="entry name" value="priA"/>
    <property type="match status" value="1"/>
</dbReference>
<keyword evidence="1 12" id="KW-0639">Primosome</keyword>
<protein>
    <recommendedName>
        <fullName evidence="12">Replication restart protein PriA</fullName>
    </recommendedName>
    <alternativeName>
        <fullName evidence="12">ATP-dependent DNA helicase PriA</fullName>
        <ecNumber evidence="12">5.6.2.4</ecNumber>
    </alternativeName>
    <alternativeName>
        <fullName evidence="12">DNA 3'-5' helicase PriA</fullName>
    </alternativeName>
</protein>
<evidence type="ECO:0000256" key="6">
    <source>
        <dbReference type="ARBA" id="ARBA00022806"/>
    </source>
</evidence>
<name>A0A2D2LTM4_FAUOS</name>
<dbReference type="STRING" id="34062.AXE82_10160"/>
<dbReference type="EC" id="5.6.2.4" evidence="12"/>
<organism evidence="14 15">
    <name type="scientific">Faucicola osloensis</name>
    <name type="common">Moraxella osloensis</name>
    <dbReference type="NCBI Taxonomy" id="34062"/>
    <lineage>
        <taxon>Bacteria</taxon>
        <taxon>Pseudomonadati</taxon>
        <taxon>Pseudomonadota</taxon>
        <taxon>Gammaproteobacteria</taxon>
        <taxon>Moraxellales</taxon>
        <taxon>Moraxellaceae</taxon>
        <taxon>Faucicola</taxon>
    </lineage>
</organism>
<dbReference type="Pfam" id="PF00270">
    <property type="entry name" value="DEAD"/>
    <property type="match status" value="1"/>
</dbReference>
<sequence length="746" mass="83361">MLIQVALPVPIDSVFDYRVVGDALPAIGCRVRVPFGARKLVGIVVAHIEHSQLTQNAIKPVLDILDERPIVDEALLKLAYWLSAYYCYPLGDVFSVMLPTLIRQGMTLDYRQLCWQQLRDATDEDFSASAKKQRQQFALCELVINSHGNSHRNSHGNATKLVTEFALVDNGVEPAYLKKFEQKGLIAPVYQMPSLPKLAKLATTPLTLNLQQQQAVQKITRACQQPHYEGFLLNGITGSGKTEVYLQVMQTVLAQGKQVLILVPEIGLTPQTRQRFAERFEAQVLMLHSGLNDTVRLDGWQQCRLGYAQIIIGTRSSVLYPFANLGLIIVDESHDQSYKQQDSLRYHASDVALYRGFQLNCPVILGTATPSLESLYLVQQGKLTELTLTQRAGDAKPAIMQLIDARQQAWQHGLAQSLIQAIRQTLDKDEQVLVFLNRRGYAPILLCDACGWQADCPRCDAHLTVHFQPVAMLKCHHCDWQQAIPNHCPSCGSSNLDPVGMGTARMVEGLIELFPDVPVIQIDRDTTRKKNSWEQVYQRIADNPKAILVGTQMVAKGHHFPNVTLVAIPNADRGFLSSDFRSPEHTAQLIIQVAGRAGRADKAGLVLIQTLQPENPALLTLVREGYLSFAQQLLAERRMLGLPPLTYACLVRVESKSLENNQQILHQAIALLPPRHHMTALGIAINGPVDAPMAKKNSRYHSHLLILTKTRHVRQQLLSDWWRQTIALPAAKYARLSIDIDPMSWS</sequence>
<dbReference type="InterPro" id="IPR005259">
    <property type="entry name" value="PriA"/>
</dbReference>
<keyword evidence="7 12" id="KW-0862">Zinc</keyword>
<evidence type="ECO:0000256" key="7">
    <source>
        <dbReference type="ARBA" id="ARBA00022833"/>
    </source>
</evidence>
<dbReference type="InterPro" id="IPR041222">
    <property type="entry name" value="PriA_3primeBD"/>
</dbReference>
<dbReference type="InterPro" id="IPR014001">
    <property type="entry name" value="Helicase_ATP-bd"/>
</dbReference>
<keyword evidence="2 12" id="KW-0235">DNA replication</keyword>
<dbReference type="SMART" id="SM00490">
    <property type="entry name" value="HELICc"/>
    <property type="match status" value="1"/>
</dbReference>
<keyword evidence="5 12" id="KW-0378">Hydrolase</keyword>
<comment type="subunit">
    <text evidence="12">Component of the replication restart primosome.</text>
</comment>
<dbReference type="SMART" id="SM00487">
    <property type="entry name" value="DEXDc"/>
    <property type="match status" value="1"/>
</dbReference>
<dbReference type="PANTHER" id="PTHR30580">
    <property type="entry name" value="PRIMOSOMAL PROTEIN N"/>
    <property type="match status" value="1"/>
</dbReference>
<keyword evidence="8 12" id="KW-0067">ATP-binding</keyword>
<feature type="binding site" evidence="12">
    <location>
        <position position="459"/>
    </location>
    <ligand>
        <name>Zn(2+)</name>
        <dbReference type="ChEBI" id="CHEBI:29105"/>
        <label>2</label>
    </ligand>
</feature>